<evidence type="ECO:0000313" key="2">
    <source>
        <dbReference type="EMBL" id="KAF4336031.1"/>
    </source>
</evidence>
<sequence length="213" mass="24097">MDWAPNHQLSFPTGACFMVDVLTNFDAGDSTDSIEELSRQQEVKGKYVHLRTIINVVRDFSTLRRGNGRVLKSRQTTSFRHAIELVPRRCWTKRHSKRHSLHPDGGQSTVVPIYNDGACLGNGQPNPRAGWSFVFRPNQPNRTATVTGRLENQGPFRDPHDQTSNRAELRAVITALRFRHWTGEGQNNMSFDGVTAQRTVSRWRIARTGSLSS</sequence>
<comment type="caution">
    <text evidence="2">The sequence shown here is derived from an EMBL/GenBank/DDBJ whole genome shotgun (WGS) entry which is preliminary data.</text>
</comment>
<proteinExistence type="predicted"/>
<gene>
    <name evidence="2" type="ORF">FBEOM_10086</name>
</gene>
<dbReference type="AlphaFoldDB" id="A0A9P5ACF9"/>
<dbReference type="InterPro" id="IPR002156">
    <property type="entry name" value="RNaseH_domain"/>
</dbReference>
<evidence type="ECO:0000259" key="1">
    <source>
        <dbReference type="Pfam" id="PF00075"/>
    </source>
</evidence>
<dbReference type="EMBL" id="PVQB02000520">
    <property type="protein sequence ID" value="KAF4336031.1"/>
    <property type="molecule type" value="Genomic_DNA"/>
</dbReference>
<feature type="domain" description="RNase H type-1" evidence="1">
    <location>
        <begin position="111"/>
        <end position="179"/>
    </location>
</feature>
<organism evidence="2 3">
    <name type="scientific">Fusarium beomiforme</name>
    <dbReference type="NCBI Taxonomy" id="44412"/>
    <lineage>
        <taxon>Eukaryota</taxon>
        <taxon>Fungi</taxon>
        <taxon>Dikarya</taxon>
        <taxon>Ascomycota</taxon>
        <taxon>Pezizomycotina</taxon>
        <taxon>Sordariomycetes</taxon>
        <taxon>Hypocreomycetidae</taxon>
        <taxon>Hypocreales</taxon>
        <taxon>Nectriaceae</taxon>
        <taxon>Fusarium</taxon>
        <taxon>Fusarium burgessii species complex</taxon>
    </lineage>
</organism>
<name>A0A9P5ACF9_9HYPO</name>
<evidence type="ECO:0000313" key="3">
    <source>
        <dbReference type="Proteomes" id="UP000730481"/>
    </source>
</evidence>
<dbReference type="Proteomes" id="UP000730481">
    <property type="component" value="Unassembled WGS sequence"/>
</dbReference>
<dbReference type="SUPFAM" id="SSF53098">
    <property type="entry name" value="Ribonuclease H-like"/>
    <property type="match status" value="1"/>
</dbReference>
<accession>A0A9P5ACF9</accession>
<reference evidence="2" key="1">
    <citation type="journal article" date="2017" name="Mycologia">
        <title>Fusarium algeriense, sp. nov., a novel toxigenic crown rot pathogen of durum wheat from Algeria is nested in the Fusarium burgessii species complex.</title>
        <authorList>
            <person name="Laraba I."/>
            <person name="Keddad A."/>
            <person name="Boureghda H."/>
            <person name="Abdallah N."/>
            <person name="Vaughan M.M."/>
            <person name="Proctor R.H."/>
            <person name="Busman M."/>
            <person name="O'Donnell K."/>
        </authorList>
    </citation>
    <scope>NUCLEOTIDE SEQUENCE</scope>
    <source>
        <strain evidence="2">NRRL 25174</strain>
    </source>
</reference>
<reference evidence="2" key="2">
    <citation type="submission" date="2020-02" db="EMBL/GenBank/DDBJ databases">
        <title>Identification and distribution of gene clusters putatively required for synthesis of sphingolipid metabolism inhibitors in phylogenetically diverse species of the filamentous fungus Fusarium.</title>
        <authorList>
            <person name="Kim H.-S."/>
            <person name="Busman M."/>
            <person name="Brown D.W."/>
            <person name="Divon H."/>
            <person name="Uhlig S."/>
            <person name="Proctor R.H."/>
        </authorList>
    </citation>
    <scope>NUCLEOTIDE SEQUENCE</scope>
    <source>
        <strain evidence="2">NRRL 25174</strain>
    </source>
</reference>
<dbReference type="Gene3D" id="3.30.420.10">
    <property type="entry name" value="Ribonuclease H-like superfamily/Ribonuclease H"/>
    <property type="match status" value="1"/>
</dbReference>
<dbReference type="GO" id="GO:0003676">
    <property type="term" value="F:nucleic acid binding"/>
    <property type="evidence" value="ECO:0007669"/>
    <property type="project" value="InterPro"/>
</dbReference>
<protein>
    <submittedName>
        <fullName evidence="2">Rnase h domain protein</fullName>
    </submittedName>
</protein>
<dbReference type="GO" id="GO:0004523">
    <property type="term" value="F:RNA-DNA hybrid ribonuclease activity"/>
    <property type="evidence" value="ECO:0007669"/>
    <property type="project" value="InterPro"/>
</dbReference>
<dbReference type="InterPro" id="IPR012337">
    <property type="entry name" value="RNaseH-like_sf"/>
</dbReference>
<keyword evidence="3" id="KW-1185">Reference proteome</keyword>
<dbReference type="OrthoDB" id="407198at2759"/>
<dbReference type="Pfam" id="PF00075">
    <property type="entry name" value="RNase_H"/>
    <property type="match status" value="1"/>
</dbReference>
<dbReference type="InterPro" id="IPR036397">
    <property type="entry name" value="RNaseH_sf"/>
</dbReference>